<dbReference type="AlphaFoldDB" id="A0A2N7F9M1"/>
<dbReference type="Gene3D" id="3.30.700.10">
    <property type="entry name" value="Glycoprotein, Type 4 Pilin"/>
    <property type="match status" value="1"/>
</dbReference>
<dbReference type="Pfam" id="PF07963">
    <property type="entry name" value="N_methyl"/>
    <property type="match status" value="1"/>
</dbReference>
<accession>A0A2N7F9M1</accession>
<dbReference type="NCBIfam" id="TIGR02532">
    <property type="entry name" value="IV_pilin_GFxxxE"/>
    <property type="match status" value="1"/>
</dbReference>
<dbReference type="SUPFAM" id="SSF54523">
    <property type="entry name" value="Pili subunits"/>
    <property type="match status" value="1"/>
</dbReference>
<dbReference type="InterPro" id="IPR045584">
    <property type="entry name" value="Pilin-like"/>
</dbReference>
<dbReference type="EMBL" id="MCWU01000033">
    <property type="protein sequence ID" value="PMJ64280.1"/>
    <property type="molecule type" value="Genomic_DNA"/>
</dbReference>
<protein>
    <submittedName>
        <fullName evidence="1">Pilin</fullName>
    </submittedName>
</protein>
<reference evidence="2" key="1">
    <citation type="submission" date="2016-07" db="EMBL/GenBank/DDBJ databases">
        <title>Nontailed viruses are major unrecognized killers of bacteria in the ocean.</title>
        <authorList>
            <person name="Kauffman K."/>
            <person name="Hussain F."/>
            <person name="Yang J."/>
            <person name="Arevalo P."/>
            <person name="Brown J."/>
            <person name="Cutler M."/>
            <person name="Kelly L."/>
            <person name="Polz M.F."/>
        </authorList>
    </citation>
    <scope>NUCLEOTIDE SEQUENCE [LARGE SCALE GENOMIC DNA]</scope>
    <source>
        <strain evidence="2">10N.261.55.E11</strain>
    </source>
</reference>
<evidence type="ECO:0000313" key="2">
    <source>
        <dbReference type="Proteomes" id="UP000235330"/>
    </source>
</evidence>
<gene>
    <name evidence="1" type="ORF">BCU17_21615</name>
</gene>
<dbReference type="InterPro" id="IPR012902">
    <property type="entry name" value="N_methyl_site"/>
</dbReference>
<dbReference type="Proteomes" id="UP000235330">
    <property type="component" value="Unassembled WGS sequence"/>
</dbReference>
<evidence type="ECO:0000313" key="1">
    <source>
        <dbReference type="EMBL" id="PMJ64280.1"/>
    </source>
</evidence>
<proteinExistence type="predicted"/>
<sequence>MKKNGFTLIELVVVIVILGILAVTAAPRFLNVSTDSHIAVVKGTGASFKTGVDFAYSKNLTSNGGGASTNVPIYDDSATGQLDFNEWGYPAQQWYLPEESPRLDNIEDCISVWGALLFDPPSVSSLNSPTDTDYIAEYIQTNQCTYHYRVVPGVSINYNSMNGDVTVDDEPGN</sequence>
<dbReference type="RefSeq" id="WP_102516749.1">
    <property type="nucleotide sequence ID" value="NZ_CAWNSM010000033.1"/>
</dbReference>
<organism evidence="1 2">
    <name type="scientific">Vibrio splendidus</name>
    <dbReference type="NCBI Taxonomy" id="29497"/>
    <lineage>
        <taxon>Bacteria</taxon>
        <taxon>Pseudomonadati</taxon>
        <taxon>Pseudomonadota</taxon>
        <taxon>Gammaproteobacteria</taxon>
        <taxon>Vibrionales</taxon>
        <taxon>Vibrionaceae</taxon>
        <taxon>Vibrio</taxon>
    </lineage>
</organism>
<name>A0A2N7F9M1_VIBSP</name>
<comment type="caution">
    <text evidence="1">The sequence shown here is derived from an EMBL/GenBank/DDBJ whole genome shotgun (WGS) entry which is preliminary data.</text>
</comment>